<sequence length="255" mass="28889">MKLELPKRWSKTKYFQLGSSDPESENDIKSSPETSPRASNLRQAIPWLVHFILTIGPLFTREYETAVQTCGLKSPLELSGEFGAQSAWRGGGNADVDAAWESLELNSAMSVSRHEIEKIKKLRNSSVVLPDGGYMASIGGFHQMHCLNVIRKATYLDYYTIHEPDFFTEPSARKHVDHCIEMLRQILMCSADMHLITYDWVDGWDYPWPDFSTNQFCRDYKSVHKWGKARVAKTDTAGGMLLKPANAVTRKLPAD</sequence>
<organism evidence="4 5">
    <name type="scientific">Penicillium hordei</name>
    <dbReference type="NCBI Taxonomy" id="40994"/>
    <lineage>
        <taxon>Eukaryota</taxon>
        <taxon>Fungi</taxon>
        <taxon>Dikarya</taxon>
        <taxon>Ascomycota</taxon>
        <taxon>Pezizomycotina</taxon>
        <taxon>Eurotiomycetes</taxon>
        <taxon>Eurotiomycetidae</taxon>
        <taxon>Eurotiales</taxon>
        <taxon>Aspergillaceae</taxon>
        <taxon>Penicillium</taxon>
    </lineage>
</organism>
<comment type="pathway">
    <text evidence="1">Mycotoxin biosynthesis.</text>
</comment>
<dbReference type="PANTHER" id="PTHR33365:SF4">
    <property type="entry name" value="CYCLOCHLOROTINE BIOSYNTHESIS PROTEIN O"/>
    <property type="match status" value="1"/>
</dbReference>
<dbReference type="Proteomes" id="UP001213799">
    <property type="component" value="Unassembled WGS sequence"/>
</dbReference>
<name>A0AAD6EFX0_9EURO</name>
<reference evidence="4" key="1">
    <citation type="journal article" date="2023" name="IMA Fungus">
        <title>Comparative genomic study of the Penicillium genus elucidates a diverse pangenome and 15 lateral gene transfer events.</title>
        <authorList>
            <person name="Petersen C."/>
            <person name="Sorensen T."/>
            <person name="Nielsen M.R."/>
            <person name="Sondergaard T.E."/>
            <person name="Sorensen J.L."/>
            <person name="Fitzpatrick D.A."/>
            <person name="Frisvad J.C."/>
            <person name="Nielsen K.L."/>
        </authorList>
    </citation>
    <scope>NUCLEOTIDE SEQUENCE</scope>
    <source>
        <strain evidence="4">IBT 12815</strain>
    </source>
</reference>
<accession>A0AAD6EFX0</accession>
<comment type="similarity">
    <text evidence="2">Belongs to the ustYa family.</text>
</comment>
<evidence type="ECO:0000256" key="2">
    <source>
        <dbReference type="ARBA" id="ARBA00035112"/>
    </source>
</evidence>
<dbReference type="AlphaFoldDB" id="A0AAD6EFX0"/>
<protein>
    <recommendedName>
        <fullName evidence="6">Tat pathway signal sequence</fullName>
    </recommendedName>
</protein>
<dbReference type="RefSeq" id="XP_056756779.1">
    <property type="nucleotide sequence ID" value="XM_056891784.1"/>
</dbReference>
<evidence type="ECO:0008006" key="6">
    <source>
        <dbReference type="Google" id="ProtNLM"/>
    </source>
</evidence>
<gene>
    <name evidence="4" type="ORF">N7537_000726</name>
</gene>
<evidence type="ECO:0000313" key="5">
    <source>
        <dbReference type="Proteomes" id="UP001213799"/>
    </source>
</evidence>
<dbReference type="PANTHER" id="PTHR33365">
    <property type="entry name" value="YALI0B05434P"/>
    <property type="match status" value="1"/>
</dbReference>
<feature type="region of interest" description="Disordered" evidence="3">
    <location>
        <begin position="16"/>
        <end position="37"/>
    </location>
</feature>
<dbReference type="GO" id="GO:0043386">
    <property type="term" value="P:mycotoxin biosynthetic process"/>
    <property type="evidence" value="ECO:0007669"/>
    <property type="project" value="InterPro"/>
</dbReference>
<reference evidence="4" key="2">
    <citation type="submission" date="2023-01" db="EMBL/GenBank/DDBJ databases">
        <authorList>
            <person name="Petersen C."/>
        </authorList>
    </citation>
    <scope>NUCLEOTIDE SEQUENCE</scope>
    <source>
        <strain evidence="4">IBT 12815</strain>
    </source>
</reference>
<comment type="caution">
    <text evidence="4">The sequence shown here is derived from an EMBL/GenBank/DDBJ whole genome shotgun (WGS) entry which is preliminary data.</text>
</comment>
<proteinExistence type="inferred from homology"/>
<evidence type="ECO:0000256" key="1">
    <source>
        <dbReference type="ARBA" id="ARBA00004685"/>
    </source>
</evidence>
<evidence type="ECO:0000313" key="4">
    <source>
        <dbReference type="EMBL" id="KAJ5615612.1"/>
    </source>
</evidence>
<evidence type="ECO:0000256" key="3">
    <source>
        <dbReference type="SAM" id="MobiDB-lite"/>
    </source>
</evidence>
<dbReference type="EMBL" id="JAQJAE010000001">
    <property type="protein sequence ID" value="KAJ5615612.1"/>
    <property type="molecule type" value="Genomic_DNA"/>
</dbReference>
<dbReference type="GeneID" id="81582026"/>
<dbReference type="InterPro" id="IPR021765">
    <property type="entry name" value="UstYa-like"/>
</dbReference>
<dbReference type="Pfam" id="PF11807">
    <property type="entry name" value="UstYa"/>
    <property type="match status" value="1"/>
</dbReference>
<keyword evidence="5" id="KW-1185">Reference proteome</keyword>